<organism evidence="1 2">
    <name type="scientific">Terrimonas ginsenosidimutans</name>
    <dbReference type="NCBI Taxonomy" id="2908004"/>
    <lineage>
        <taxon>Bacteria</taxon>
        <taxon>Pseudomonadati</taxon>
        <taxon>Bacteroidota</taxon>
        <taxon>Chitinophagia</taxon>
        <taxon>Chitinophagales</taxon>
        <taxon>Chitinophagaceae</taxon>
        <taxon>Terrimonas</taxon>
    </lineage>
</organism>
<name>A0ABS9KNJ3_9BACT</name>
<dbReference type="SUPFAM" id="SSF117281">
    <property type="entry name" value="Kelch motif"/>
    <property type="match status" value="2"/>
</dbReference>
<comment type="caution">
    <text evidence="1">The sequence shown here is derived from an EMBL/GenBank/DDBJ whole genome shotgun (WGS) entry which is preliminary data.</text>
</comment>
<evidence type="ECO:0008006" key="3">
    <source>
        <dbReference type="Google" id="ProtNLM"/>
    </source>
</evidence>
<evidence type="ECO:0000313" key="1">
    <source>
        <dbReference type="EMBL" id="MCG2613885.1"/>
    </source>
</evidence>
<dbReference type="InterPro" id="IPR015915">
    <property type="entry name" value="Kelch-typ_b-propeller"/>
</dbReference>
<dbReference type="Proteomes" id="UP001165367">
    <property type="component" value="Unassembled WGS sequence"/>
</dbReference>
<keyword evidence="2" id="KW-1185">Reference proteome</keyword>
<dbReference type="RefSeq" id="WP_237869781.1">
    <property type="nucleotide sequence ID" value="NZ_JAKLTR010000003.1"/>
</dbReference>
<dbReference type="PANTHER" id="PTHR45632">
    <property type="entry name" value="LD33804P"/>
    <property type="match status" value="1"/>
</dbReference>
<sequence>MKNVHAYLIGAAMISTSMIVSQGCTKSTDDDSELIGNWKKSDDFEGNARSEAVAFTIGDYAYVCSGTATTERFKDLWEYSTSKRYWTQRADLPGAARNSAIAFSIGTKGYVGTGYDGSARLKDFYEYDQATDTWTAKAEFAGTARYDAVAFAVDGKGYIGCGYDGNYLKDLWQYDPTQDQWIKKASVGGSKRSAAMAFVVNGQAYICSGNNNGEIQQDLWAYNASADEWTEKTKIYNYSDDSYDDDYGTIPRSNGVTFVIGNYVYLATGENNSANNATTWQYDPITDRWTEKTGFEGTSRTGAVGFNISSRGFVATGRNISLTMDNMYELLPNDEQVDND</sequence>
<protein>
    <recommendedName>
        <fullName evidence="3">Galactose oxidase</fullName>
    </recommendedName>
</protein>
<evidence type="ECO:0000313" key="2">
    <source>
        <dbReference type="Proteomes" id="UP001165367"/>
    </source>
</evidence>
<gene>
    <name evidence="1" type="ORF">LZZ85_06315</name>
</gene>
<dbReference type="EMBL" id="JAKLTR010000003">
    <property type="protein sequence ID" value="MCG2613885.1"/>
    <property type="molecule type" value="Genomic_DNA"/>
</dbReference>
<reference evidence="1" key="1">
    <citation type="submission" date="2022-01" db="EMBL/GenBank/DDBJ databases">
        <authorList>
            <person name="Jo J.-H."/>
            <person name="Im W.-T."/>
        </authorList>
    </citation>
    <scope>NUCLEOTIDE SEQUENCE</scope>
    <source>
        <strain evidence="1">NA20</strain>
    </source>
</reference>
<dbReference type="InterPro" id="IPR006652">
    <property type="entry name" value="Kelch_1"/>
</dbReference>
<accession>A0ABS9KNJ3</accession>
<dbReference type="Gene3D" id="2.120.10.80">
    <property type="entry name" value="Kelch-type beta propeller"/>
    <property type="match status" value="2"/>
</dbReference>
<dbReference type="PROSITE" id="PS51257">
    <property type="entry name" value="PROKAR_LIPOPROTEIN"/>
    <property type="match status" value="1"/>
</dbReference>
<dbReference type="Pfam" id="PF01344">
    <property type="entry name" value="Kelch_1"/>
    <property type="match status" value="2"/>
</dbReference>
<proteinExistence type="predicted"/>